<reference evidence="2" key="1">
    <citation type="journal article" date="2014" name="Int. J. Syst. Evol. Microbiol.">
        <title>Complete genome sequence of Corynebacterium casei LMG S-19264T (=DSM 44701T), isolated from a smear-ripened cheese.</title>
        <authorList>
            <consortium name="US DOE Joint Genome Institute (JGI-PGF)"/>
            <person name="Walter F."/>
            <person name="Albersmeier A."/>
            <person name="Kalinowski J."/>
            <person name="Ruckert C."/>
        </authorList>
    </citation>
    <scope>NUCLEOTIDE SEQUENCE</scope>
    <source>
        <strain evidence="2">CGMCC 1.15179</strain>
    </source>
</reference>
<comment type="caution">
    <text evidence="2">The sequence shown here is derived from an EMBL/GenBank/DDBJ whole genome shotgun (WGS) entry which is preliminary data.</text>
</comment>
<dbReference type="AlphaFoldDB" id="A0A8J2VD45"/>
<name>A0A8J2VD45_9BACL</name>
<keyword evidence="1" id="KW-0812">Transmembrane</keyword>
<dbReference type="InterPro" id="IPR029044">
    <property type="entry name" value="Nucleotide-diphossugar_trans"/>
</dbReference>
<dbReference type="RefSeq" id="WP_188646094.1">
    <property type="nucleotide sequence ID" value="NZ_BMHQ01000001.1"/>
</dbReference>
<accession>A0A8J2VD45</accession>
<evidence type="ECO:0000313" key="2">
    <source>
        <dbReference type="EMBL" id="GGE04827.1"/>
    </source>
</evidence>
<dbReference type="EMBL" id="BMHQ01000001">
    <property type="protein sequence ID" value="GGE04827.1"/>
    <property type="molecule type" value="Genomic_DNA"/>
</dbReference>
<proteinExistence type="predicted"/>
<dbReference type="Proteomes" id="UP000625210">
    <property type="component" value="Unassembled WGS sequence"/>
</dbReference>
<protein>
    <submittedName>
        <fullName evidence="2">Uncharacterized protein</fullName>
    </submittedName>
</protein>
<gene>
    <name evidence="2" type="ORF">GCM10011571_02350</name>
</gene>
<evidence type="ECO:0000313" key="3">
    <source>
        <dbReference type="Proteomes" id="UP000625210"/>
    </source>
</evidence>
<evidence type="ECO:0000256" key="1">
    <source>
        <dbReference type="SAM" id="Phobius"/>
    </source>
</evidence>
<organism evidence="2 3">
    <name type="scientific">Marinithermofilum abyssi</name>
    <dbReference type="NCBI Taxonomy" id="1571185"/>
    <lineage>
        <taxon>Bacteria</taxon>
        <taxon>Bacillati</taxon>
        <taxon>Bacillota</taxon>
        <taxon>Bacilli</taxon>
        <taxon>Bacillales</taxon>
        <taxon>Thermoactinomycetaceae</taxon>
        <taxon>Marinithermofilum</taxon>
    </lineage>
</organism>
<keyword evidence="1" id="KW-0472">Membrane</keyword>
<keyword evidence="1" id="KW-1133">Transmembrane helix</keyword>
<keyword evidence="3" id="KW-1185">Reference proteome</keyword>
<reference evidence="2" key="2">
    <citation type="submission" date="2020-09" db="EMBL/GenBank/DDBJ databases">
        <authorList>
            <person name="Sun Q."/>
            <person name="Zhou Y."/>
        </authorList>
    </citation>
    <scope>NUCLEOTIDE SEQUENCE</scope>
    <source>
        <strain evidence="2">CGMCC 1.15179</strain>
    </source>
</reference>
<sequence>MEQWLLIPWGVALFVGILFLLRLLGYTGLFLSQKEGETLIVLTQNSQGSVEWVVRSFFFWNWLRGKRSRIICVDAGSSDDTCKILRRLQGKYPFLFLQVSEERELDAFVHREQKENAMVVDLRSLHSGVTGLQGL</sequence>
<feature type="transmembrane region" description="Helical" evidence="1">
    <location>
        <begin position="6"/>
        <end position="24"/>
    </location>
</feature>
<dbReference type="SUPFAM" id="SSF53448">
    <property type="entry name" value="Nucleotide-diphospho-sugar transferases"/>
    <property type="match status" value="1"/>
</dbReference>